<feature type="domain" description="HTH cro/C1-type" evidence="2">
    <location>
        <begin position="10"/>
        <end position="64"/>
    </location>
</feature>
<dbReference type="SUPFAM" id="SSF47413">
    <property type="entry name" value="lambda repressor-like DNA-binding domains"/>
    <property type="match status" value="1"/>
</dbReference>
<gene>
    <name evidence="3" type="ORF">CD32_04540</name>
</gene>
<dbReference type="InterPro" id="IPR001387">
    <property type="entry name" value="Cro/C1-type_HTH"/>
</dbReference>
<dbReference type="OrthoDB" id="9812495at2"/>
<dbReference type="Pfam" id="PF01381">
    <property type="entry name" value="HTH_3"/>
    <property type="match status" value="1"/>
</dbReference>
<evidence type="ECO:0000313" key="4">
    <source>
        <dbReference type="Proteomes" id="UP000030437"/>
    </source>
</evidence>
<dbReference type="SUPFAM" id="SSF49367">
    <property type="entry name" value="Superoxide reductase-like"/>
    <property type="match status" value="1"/>
</dbReference>
<dbReference type="eggNOG" id="COG1395">
    <property type="taxonomic scope" value="Bacteria"/>
</dbReference>
<dbReference type="EMBL" id="JPVP01000049">
    <property type="protein sequence ID" value="KGR87006.1"/>
    <property type="molecule type" value="Genomic_DNA"/>
</dbReference>
<dbReference type="CDD" id="cd00093">
    <property type="entry name" value="HTH_XRE"/>
    <property type="match status" value="1"/>
</dbReference>
<dbReference type="GO" id="GO:0016491">
    <property type="term" value="F:oxidoreductase activity"/>
    <property type="evidence" value="ECO:0007669"/>
    <property type="project" value="InterPro"/>
</dbReference>
<evidence type="ECO:0000259" key="2">
    <source>
        <dbReference type="PROSITE" id="PS50943"/>
    </source>
</evidence>
<sequence>MNYSKIGSLIAALRKEKGLTQKELAEQMHLSDRTISKWERGQGCPDVSLLPELSALLGINIEDILVGELITNDFVGGNMKKSNYFVCPSCYNIVLSTGNAAISCCGRKLEACVPTKAPVEEKLDVSQVDGEWFISSDHPMNKDHYISFIAFATGDQVHIIKQYPEWALQTRLPMRKHGTLLWYCTQHGLFYQLL</sequence>
<keyword evidence="4" id="KW-1185">Reference proteome</keyword>
<dbReference type="Gene3D" id="2.60.40.730">
    <property type="entry name" value="SOR catalytic domain"/>
    <property type="match status" value="1"/>
</dbReference>
<organism evidence="3 4">
    <name type="scientific">Lysinibacillus odysseyi 34hs-1 = NBRC 100172</name>
    <dbReference type="NCBI Taxonomy" id="1220589"/>
    <lineage>
        <taxon>Bacteria</taxon>
        <taxon>Bacillati</taxon>
        <taxon>Bacillota</taxon>
        <taxon>Bacilli</taxon>
        <taxon>Bacillales</taxon>
        <taxon>Bacillaceae</taxon>
        <taxon>Lysinibacillus</taxon>
    </lineage>
</organism>
<dbReference type="Gene3D" id="1.10.260.40">
    <property type="entry name" value="lambda repressor-like DNA-binding domains"/>
    <property type="match status" value="1"/>
</dbReference>
<reference evidence="3 4" key="1">
    <citation type="submission" date="2014-02" db="EMBL/GenBank/DDBJ databases">
        <title>Draft genome sequence of Lysinibacillus odysseyi NBRC 100172.</title>
        <authorList>
            <person name="Zhang F."/>
            <person name="Wang G."/>
            <person name="Zhang L."/>
        </authorList>
    </citation>
    <scope>NUCLEOTIDE SEQUENCE [LARGE SCALE GENOMIC DNA]</scope>
    <source>
        <strain evidence="3 4">NBRC 100172</strain>
    </source>
</reference>
<dbReference type="SMART" id="SM00530">
    <property type="entry name" value="HTH_XRE"/>
    <property type="match status" value="1"/>
</dbReference>
<evidence type="ECO:0000313" key="3">
    <source>
        <dbReference type="EMBL" id="KGR87006.1"/>
    </source>
</evidence>
<dbReference type="InterPro" id="IPR036073">
    <property type="entry name" value="Desulfoferrodoxin_Fe-bd_dom_sf"/>
</dbReference>
<dbReference type="Proteomes" id="UP000030437">
    <property type="component" value="Unassembled WGS sequence"/>
</dbReference>
<dbReference type="PANTHER" id="PTHR46558:SF11">
    <property type="entry name" value="HTH-TYPE TRANSCRIPTIONAL REGULATOR XRE"/>
    <property type="match status" value="1"/>
</dbReference>
<name>A0A0A3IQK8_9BACI</name>
<dbReference type="AlphaFoldDB" id="A0A0A3IQK8"/>
<dbReference type="GO" id="GO:0003677">
    <property type="term" value="F:DNA binding"/>
    <property type="evidence" value="ECO:0007669"/>
    <property type="project" value="UniProtKB-KW"/>
</dbReference>
<dbReference type="RefSeq" id="WP_036151724.1">
    <property type="nucleotide sequence ID" value="NZ_AVCX01000013.1"/>
</dbReference>
<dbReference type="PANTHER" id="PTHR46558">
    <property type="entry name" value="TRACRIPTIONAL REGULATORY PROTEIN-RELATED-RELATED"/>
    <property type="match status" value="1"/>
</dbReference>
<proteinExistence type="predicted"/>
<dbReference type="InterPro" id="IPR010982">
    <property type="entry name" value="Lambda_DNA-bd_dom_sf"/>
</dbReference>
<dbReference type="STRING" id="1220589.CD32_04540"/>
<accession>A0A0A3IQK8</accession>
<comment type="caution">
    <text evidence="3">The sequence shown here is derived from an EMBL/GenBank/DDBJ whole genome shotgun (WGS) entry which is preliminary data.</text>
</comment>
<keyword evidence="1" id="KW-0238">DNA-binding</keyword>
<protein>
    <submittedName>
        <fullName evidence="3">XRE family transcriptional regulator</fullName>
    </submittedName>
</protein>
<dbReference type="GO" id="GO:0005506">
    <property type="term" value="F:iron ion binding"/>
    <property type="evidence" value="ECO:0007669"/>
    <property type="project" value="InterPro"/>
</dbReference>
<evidence type="ECO:0000256" key="1">
    <source>
        <dbReference type="ARBA" id="ARBA00023125"/>
    </source>
</evidence>
<dbReference type="PROSITE" id="PS50943">
    <property type="entry name" value="HTH_CROC1"/>
    <property type="match status" value="1"/>
</dbReference>